<evidence type="ECO:0000313" key="7">
    <source>
        <dbReference type="Proteomes" id="UP001408789"/>
    </source>
</evidence>
<keyword evidence="1" id="KW-0597">Phosphoprotein</keyword>
<dbReference type="EMBL" id="JBCNJP010000016">
    <property type="protein sequence ID" value="KAK9065657.1"/>
    <property type="molecule type" value="Genomic_DNA"/>
</dbReference>
<dbReference type="InterPro" id="IPR001680">
    <property type="entry name" value="WD40_rpt"/>
</dbReference>
<accession>A0AAP0D4G1</accession>
<dbReference type="InterPro" id="IPR036322">
    <property type="entry name" value="WD40_repeat_dom_sf"/>
</dbReference>
<dbReference type="Gene3D" id="2.130.10.10">
    <property type="entry name" value="YVTN repeat-like/Quinoprotein amine dehydrogenase"/>
    <property type="match status" value="2"/>
</dbReference>
<dbReference type="PROSITE" id="PS50082">
    <property type="entry name" value="WD_REPEATS_2"/>
    <property type="match status" value="2"/>
</dbReference>
<evidence type="ECO:0000256" key="5">
    <source>
        <dbReference type="SAM" id="MobiDB-lite"/>
    </source>
</evidence>
<dbReference type="AlphaFoldDB" id="A0AAP0D4G1"/>
<dbReference type="Pfam" id="PF00400">
    <property type="entry name" value="WD40"/>
    <property type="match status" value="3"/>
</dbReference>
<dbReference type="PANTHER" id="PTHR14091">
    <property type="entry name" value="PERIODIC TRYPTOPHAN PROTEIN 1"/>
    <property type="match status" value="1"/>
</dbReference>
<gene>
    <name evidence="6" type="ORF">SSX86_015058</name>
</gene>
<reference evidence="6 7" key="1">
    <citation type="submission" date="2024-04" db="EMBL/GenBank/DDBJ databases">
        <title>The reference genome of an endangered Asteraceae, Deinandra increscens subsp. villosa, native to the Central Coast of California.</title>
        <authorList>
            <person name="Guilliams M."/>
            <person name="Hasenstab-Lehman K."/>
            <person name="Meyer R."/>
            <person name="Mcevoy S."/>
        </authorList>
    </citation>
    <scope>NUCLEOTIDE SEQUENCE [LARGE SCALE GENOMIC DNA]</scope>
    <source>
        <tissue evidence="6">Leaf</tissue>
    </source>
</reference>
<comment type="caution">
    <text evidence="6">The sequence shown here is derived from an EMBL/GenBank/DDBJ whole genome shotgun (WGS) entry which is preliminary data.</text>
</comment>
<proteinExistence type="predicted"/>
<evidence type="ECO:0008006" key="8">
    <source>
        <dbReference type="Google" id="ProtNLM"/>
    </source>
</evidence>
<keyword evidence="2 4" id="KW-0853">WD repeat</keyword>
<dbReference type="InterPro" id="IPR015943">
    <property type="entry name" value="WD40/YVTN_repeat-like_dom_sf"/>
</dbReference>
<dbReference type="PANTHER" id="PTHR14091:SF0">
    <property type="entry name" value="PERIODIC TRYPTOPHAN PROTEIN 1 HOMOLOG"/>
    <property type="match status" value="1"/>
</dbReference>
<keyword evidence="7" id="KW-1185">Reference proteome</keyword>
<feature type="region of interest" description="Disordered" evidence="5">
    <location>
        <begin position="1"/>
        <end position="25"/>
    </location>
</feature>
<evidence type="ECO:0000256" key="3">
    <source>
        <dbReference type="ARBA" id="ARBA00022737"/>
    </source>
</evidence>
<dbReference type="Proteomes" id="UP001408789">
    <property type="component" value="Unassembled WGS sequence"/>
</dbReference>
<protein>
    <recommendedName>
        <fullName evidence="8">Periodic tryptophan protein 1</fullName>
    </recommendedName>
</protein>
<name>A0AAP0D4G1_9ASTR</name>
<feature type="repeat" description="WD" evidence="4">
    <location>
        <begin position="394"/>
        <end position="436"/>
    </location>
</feature>
<organism evidence="6 7">
    <name type="scientific">Deinandra increscens subsp. villosa</name>
    <dbReference type="NCBI Taxonomy" id="3103831"/>
    <lineage>
        <taxon>Eukaryota</taxon>
        <taxon>Viridiplantae</taxon>
        <taxon>Streptophyta</taxon>
        <taxon>Embryophyta</taxon>
        <taxon>Tracheophyta</taxon>
        <taxon>Spermatophyta</taxon>
        <taxon>Magnoliopsida</taxon>
        <taxon>eudicotyledons</taxon>
        <taxon>Gunneridae</taxon>
        <taxon>Pentapetalae</taxon>
        <taxon>asterids</taxon>
        <taxon>campanulids</taxon>
        <taxon>Asterales</taxon>
        <taxon>Asteraceae</taxon>
        <taxon>Asteroideae</taxon>
        <taxon>Heliantheae alliance</taxon>
        <taxon>Madieae</taxon>
        <taxon>Madiinae</taxon>
        <taxon>Deinandra</taxon>
    </lineage>
</organism>
<dbReference type="FunFam" id="2.130.10.10:FF:000485">
    <property type="entry name" value="Putative WD repeat-containing protein C17D11.16"/>
    <property type="match status" value="1"/>
</dbReference>
<dbReference type="InterPro" id="IPR020472">
    <property type="entry name" value="WD40_PAC1"/>
</dbReference>
<evidence type="ECO:0000256" key="4">
    <source>
        <dbReference type="PROSITE-ProRule" id="PRU00221"/>
    </source>
</evidence>
<dbReference type="PROSITE" id="PS00678">
    <property type="entry name" value="WD_REPEATS_1"/>
    <property type="match status" value="2"/>
</dbReference>
<feature type="repeat" description="WD" evidence="4">
    <location>
        <begin position="258"/>
        <end position="300"/>
    </location>
</feature>
<keyword evidence="3" id="KW-0677">Repeat</keyword>
<evidence type="ECO:0000256" key="1">
    <source>
        <dbReference type="ARBA" id="ARBA00022553"/>
    </source>
</evidence>
<dbReference type="InterPro" id="IPR044285">
    <property type="entry name" value="PWP1"/>
</dbReference>
<dbReference type="GO" id="GO:0005634">
    <property type="term" value="C:nucleus"/>
    <property type="evidence" value="ECO:0007669"/>
    <property type="project" value="TreeGrafter"/>
</dbReference>
<dbReference type="GO" id="GO:0006364">
    <property type="term" value="P:rRNA processing"/>
    <property type="evidence" value="ECO:0007669"/>
    <property type="project" value="InterPro"/>
</dbReference>
<evidence type="ECO:0000256" key="2">
    <source>
        <dbReference type="ARBA" id="ARBA00022574"/>
    </source>
</evidence>
<evidence type="ECO:0000313" key="6">
    <source>
        <dbReference type="EMBL" id="KAK9065657.1"/>
    </source>
</evidence>
<sequence>MISAISWVPKGASKSVPSVADPPSKEEIEEIKKLALLEKVSDVEIEEDEEEVEDDEDMSLDASKQPAEIEQALGAASALGKGGSNIHDIADGLDELNMDDYDEEDDAIDVFGTGIGDTYYPSNELDPYLKDNNDEDSEELEDTMIKADDAVVVCAHNEDDMNHLLVCIIEDPDGEPNMYVHHEIVIPAFPLCTAWLDCPIKGGEKGNFIAVGSLEPEIEIWDLDIMDEVQPSLTLGGIAEKKKKKKGKKVKKSIKYKEDSHTGAVLALDWNKGFRNILASGSADKTVKIWDVSTGKCKITMDHHTDKVQAVAWNHHEHEVLLSGSFDHTVVMRDGRVPSHSGFKWAVGADVESLAWDPHDQHLFVASLENGTVVGFDIRTATSNSSSDLKKFTIHAHDKAVCAISYNPLVPNLLATGSEDKMVKLWDLSNNQPSCIASQNLKAGAVFSLSFSGDSPFLLALAGSKGKLELWDTLSDASVSKRYGKYARQNTTPAST</sequence>
<dbReference type="PRINTS" id="PR00320">
    <property type="entry name" value="GPROTEINBRPT"/>
</dbReference>
<dbReference type="FunFam" id="2.130.10.10:FF:000714">
    <property type="entry name" value="Transducin/WD40 repeat-like superfamily protein"/>
    <property type="match status" value="1"/>
</dbReference>
<dbReference type="InterPro" id="IPR019775">
    <property type="entry name" value="WD40_repeat_CS"/>
</dbReference>
<dbReference type="SMART" id="SM00320">
    <property type="entry name" value="WD40"/>
    <property type="match status" value="5"/>
</dbReference>
<dbReference type="SUPFAM" id="SSF50978">
    <property type="entry name" value="WD40 repeat-like"/>
    <property type="match status" value="1"/>
</dbReference>
<dbReference type="PROSITE" id="PS50294">
    <property type="entry name" value="WD_REPEATS_REGION"/>
    <property type="match status" value="2"/>
</dbReference>